<evidence type="ECO:0000256" key="2">
    <source>
        <dbReference type="ARBA" id="ARBA00022840"/>
    </source>
</evidence>
<dbReference type="PANTHER" id="PTHR43582:SF2">
    <property type="entry name" value="LINEARMYCIN RESISTANCE ATP-BINDING PROTEIN LNRL"/>
    <property type="match status" value="1"/>
</dbReference>
<dbReference type="EMBL" id="WTPX01000062">
    <property type="protein sequence ID" value="NNJ26118.1"/>
    <property type="molecule type" value="Genomic_DNA"/>
</dbReference>
<dbReference type="RefSeq" id="WP_206678662.1">
    <property type="nucleotide sequence ID" value="NZ_WTPX01000062.1"/>
</dbReference>
<feature type="domain" description="ABC transporter" evidence="3">
    <location>
        <begin position="24"/>
        <end position="254"/>
    </location>
</feature>
<dbReference type="InterPro" id="IPR003439">
    <property type="entry name" value="ABC_transporter-like_ATP-bd"/>
</dbReference>
<dbReference type="CDD" id="cd03263">
    <property type="entry name" value="ABC_subfamily_A"/>
    <property type="match status" value="1"/>
</dbReference>
<name>A0ABX1VE98_9PLAN</name>
<gene>
    <name evidence="4" type="primary">btuD_5</name>
    <name evidence="4" type="ORF">LzC2_21980</name>
</gene>
<organism evidence="4 5">
    <name type="scientific">Alienimonas chondri</name>
    <dbReference type="NCBI Taxonomy" id="2681879"/>
    <lineage>
        <taxon>Bacteria</taxon>
        <taxon>Pseudomonadati</taxon>
        <taxon>Planctomycetota</taxon>
        <taxon>Planctomycetia</taxon>
        <taxon>Planctomycetales</taxon>
        <taxon>Planctomycetaceae</taxon>
        <taxon>Alienimonas</taxon>
    </lineage>
</organism>
<dbReference type="GO" id="GO:0005524">
    <property type="term" value="F:ATP binding"/>
    <property type="evidence" value="ECO:0007669"/>
    <property type="project" value="UniProtKB-KW"/>
</dbReference>
<dbReference type="Pfam" id="PF00005">
    <property type="entry name" value="ABC_tran"/>
    <property type="match status" value="1"/>
</dbReference>
<evidence type="ECO:0000313" key="4">
    <source>
        <dbReference type="EMBL" id="NNJ26118.1"/>
    </source>
</evidence>
<dbReference type="SUPFAM" id="SSF52540">
    <property type="entry name" value="P-loop containing nucleoside triphosphate hydrolases"/>
    <property type="match status" value="1"/>
</dbReference>
<reference evidence="4 5" key="1">
    <citation type="journal article" date="2020" name="Syst. Appl. Microbiol.">
        <title>Alienimonas chondri sp. nov., a novel planctomycete isolated from the biofilm of the red alga Chondrus crispus.</title>
        <authorList>
            <person name="Vitorino I."/>
            <person name="Albuquerque L."/>
            <person name="Wiegand S."/>
            <person name="Kallscheuer N."/>
            <person name="da Costa M.S."/>
            <person name="Lobo-da-Cunha A."/>
            <person name="Jogler C."/>
            <person name="Lage O.M."/>
        </authorList>
    </citation>
    <scope>NUCLEOTIDE SEQUENCE [LARGE SCALE GENOMIC DNA]</scope>
    <source>
        <strain evidence="4 5">LzC2</strain>
    </source>
</reference>
<keyword evidence="2 4" id="KW-0067">ATP-binding</keyword>
<protein>
    <submittedName>
        <fullName evidence="4">Vitamin B12 import ATP-binding protein BtuD</fullName>
    </submittedName>
</protein>
<dbReference type="Proteomes" id="UP000609651">
    <property type="component" value="Unassembled WGS sequence"/>
</dbReference>
<dbReference type="InterPro" id="IPR027417">
    <property type="entry name" value="P-loop_NTPase"/>
</dbReference>
<evidence type="ECO:0000256" key="1">
    <source>
        <dbReference type="ARBA" id="ARBA00022741"/>
    </source>
</evidence>
<keyword evidence="1" id="KW-0547">Nucleotide-binding</keyword>
<evidence type="ECO:0000313" key="5">
    <source>
        <dbReference type="Proteomes" id="UP000609651"/>
    </source>
</evidence>
<dbReference type="Gene3D" id="3.40.50.300">
    <property type="entry name" value="P-loop containing nucleotide triphosphate hydrolases"/>
    <property type="match status" value="1"/>
</dbReference>
<dbReference type="InterPro" id="IPR017871">
    <property type="entry name" value="ABC_transporter-like_CS"/>
</dbReference>
<dbReference type="PANTHER" id="PTHR43582">
    <property type="entry name" value="LINEARMYCIN RESISTANCE ATP-BINDING PROTEIN LNRL"/>
    <property type="match status" value="1"/>
</dbReference>
<comment type="caution">
    <text evidence="4">The sequence shown here is derived from an EMBL/GenBank/DDBJ whole genome shotgun (WGS) entry which is preliminary data.</text>
</comment>
<proteinExistence type="predicted"/>
<dbReference type="PROSITE" id="PS00211">
    <property type="entry name" value="ABC_TRANSPORTER_1"/>
    <property type="match status" value="1"/>
</dbReference>
<evidence type="ECO:0000259" key="3">
    <source>
        <dbReference type="PROSITE" id="PS50893"/>
    </source>
</evidence>
<sequence length="346" mass="37053">MSIASAPPPKSVPAAIGRRTTAALRLTNLRKTFGDLTAVADVSLEVAPGEIFGLLGPNGAGKSTTMMIACGVLPADAGTVELDGEPFSPQRRDLRRKLGVVPQELAIYPELTARQNLRFFGKLYGLRGADLDARIADALDRTGLTNRADDRAEHYSGGMKRRLNFGCALLHRPTVLILDEPTVGVDPQSRTHLLTSVKDVAAEGTAVIYASHYMEEVEEICDRVAVVDAGRVLARGTIPDLLAPLESVLRLHVRPPDSDRDGERLLPAAFAPLFDRDLQADGIVVFALPRSRLSGGGAGGAQTLSGVLAPVLEQIRDAGGQLEAVHTDEPNLERLFLELTGHTLRD</sequence>
<accession>A0ABX1VE98</accession>
<keyword evidence="5" id="KW-1185">Reference proteome</keyword>
<dbReference type="PROSITE" id="PS50893">
    <property type="entry name" value="ABC_TRANSPORTER_2"/>
    <property type="match status" value="1"/>
</dbReference>
<dbReference type="InterPro" id="IPR003593">
    <property type="entry name" value="AAA+_ATPase"/>
</dbReference>
<dbReference type="SMART" id="SM00382">
    <property type="entry name" value="AAA"/>
    <property type="match status" value="1"/>
</dbReference>